<dbReference type="InterPro" id="IPR036317">
    <property type="entry name" value="Cullin_homology_sf"/>
</dbReference>
<dbReference type="GeneID" id="2894823"/>
<protein>
    <submittedName>
        <fullName evidence="1">KLLA0F02167p</fullName>
    </submittedName>
</protein>
<sequence>MNIRNGKELTWFTYGNLVNKSEDELKDVNKRLTRWIDQLRYSDANGLDDNKNRLLDVTRGFLQSFDNEMQHMTNTIESPLTIGSLAKHILTIKLQLRKIQPLFLPLERALHKLGLNIRHYSLLVQWLVTIVGYKLYSELNDLIRRGFEIEVETRSISNDQFYEVCKLFSDLGFDSHYHHFLDPISLPKNNDVNPRFILSILEGLVLTFKTQLQVQSDIKDFEAEAYTFMNYLHNVTLQIYPEEVFAVTRAGFFAVFADVDFYKASISQKLGSSQPLNSQRISYNICGLQSVLTEKDILSANLEITTKWVQDLTEVGPNYHRLLIRMMDFILQQRKPIMSRQYAFELDSKNTIKFMRLMVKHILTYFPGTTNIGDVLGKKAYNMTEKERRWLTKIGVFLKNTRQFQPFSASYFEQYVIKEIIRDNLTIDLVKSILVGKKLELDAPLARFYIVMQQDAGTLNNINRMFSHLSLKITRNNRKNDIILPAKIFPNIYSENSAKLPFNLPGKWVNKHEPRITSDGINVHFYDQPHLHRVIMKPTIFQKTNISINFNLCHAVILDTLFNKKLSWSLDEMISALSVRNQAMFSHYLSSLVKHGLLIRKEDGIFALNLGFKPNSKLLVNNIFTIP</sequence>
<gene>
    <name evidence="1" type="ORF">KLLA0_F02167g</name>
</gene>
<evidence type="ECO:0000313" key="2">
    <source>
        <dbReference type="Proteomes" id="UP000000598"/>
    </source>
</evidence>
<dbReference type="InParanoid" id="Q6CLL1"/>
<dbReference type="eggNOG" id="ENOG502SXNU">
    <property type="taxonomic scope" value="Eukaryota"/>
</dbReference>
<dbReference type="KEGG" id="kla:KLLA0_F02167g"/>
<organism evidence="1 2">
    <name type="scientific">Kluyveromyces lactis (strain ATCC 8585 / CBS 2359 / DSM 70799 / NBRC 1267 / NRRL Y-1140 / WM37)</name>
    <name type="common">Yeast</name>
    <name type="synonym">Candida sphaerica</name>
    <dbReference type="NCBI Taxonomy" id="284590"/>
    <lineage>
        <taxon>Eukaryota</taxon>
        <taxon>Fungi</taxon>
        <taxon>Dikarya</taxon>
        <taxon>Ascomycota</taxon>
        <taxon>Saccharomycotina</taxon>
        <taxon>Saccharomycetes</taxon>
        <taxon>Saccharomycetales</taxon>
        <taxon>Saccharomycetaceae</taxon>
        <taxon>Kluyveromyces</taxon>
    </lineage>
</organism>
<dbReference type="Gene3D" id="3.30.230.130">
    <property type="entry name" value="Cullin, Chain C, Domain 2"/>
    <property type="match status" value="1"/>
</dbReference>
<dbReference type="HOGENOM" id="CLU_436182_0_0_1"/>
<dbReference type="RefSeq" id="XP_455178.1">
    <property type="nucleotide sequence ID" value="XM_455178.1"/>
</dbReference>
<dbReference type="EMBL" id="CR382126">
    <property type="protein sequence ID" value="CAG97885.1"/>
    <property type="molecule type" value="Genomic_DNA"/>
</dbReference>
<proteinExistence type="predicted"/>
<accession>Q6CLL1</accession>
<reference evidence="1 2" key="1">
    <citation type="journal article" date="2004" name="Nature">
        <title>Genome evolution in yeasts.</title>
        <authorList>
            <consortium name="Genolevures"/>
            <person name="Dujon B."/>
            <person name="Sherman D."/>
            <person name="Fischer G."/>
            <person name="Durrens P."/>
            <person name="Casaregola S."/>
            <person name="Lafontaine I."/>
            <person name="de Montigny J."/>
            <person name="Marck C."/>
            <person name="Neuveglise C."/>
            <person name="Talla E."/>
            <person name="Goffard N."/>
            <person name="Frangeul L."/>
            <person name="Aigle M."/>
            <person name="Anthouard V."/>
            <person name="Babour A."/>
            <person name="Barbe V."/>
            <person name="Barnay S."/>
            <person name="Blanchin S."/>
            <person name="Beckerich J.M."/>
            <person name="Beyne E."/>
            <person name="Bleykasten C."/>
            <person name="Boisrame A."/>
            <person name="Boyer J."/>
            <person name="Cattolico L."/>
            <person name="Confanioleri F."/>
            <person name="de Daruvar A."/>
            <person name="Despons L."/>
            <person name="Fabre E."/>
            <person name="Fairhead C."/>
            <person name="Ferry-Dumazet H."/>
            <person name="Groppi A."/>
            <person name="Hantraye F."/>
            <person name="Hennequin C."/>
            <person name="Jauniaux N."/>
            <person name="Joyet P."/>
            <person name="Kachouri R."/>
            <person name="Kerrest A."/>
            <person name="Koszul R."/>
            <person name="Lemaire M."/>
            <person name="Lesur I."/>
            <person name="Ma L."/>
            <person name="Muller H."/>
            <person name="Nicaud J.M."/>
            <person name="Nikolski M."/>
            <person name="Oztas S."/>
            <person name="Ozier-Kalogeropoulos O."/>
            <person name="Pellenz S."/>
            <person name="Potier S."/>
            <person name="Richard G.F."/>
            <person name="Straub M.L."/>
            <person name="Suleau A."/>
            <person name="Swennene D."/>
            <person name="Tekaia F."/>
            <person name="Wesolowski-Louvel M."/>
            <person name="Westhof E."/>
            <person name="Wirth B."/>
            <person name="Zeniou-Meyer M."/>
            <person name="Zivanovic I."/>
            <person name="Bolotin-Fukuhara M."/>
            <person name="Thierry A."/>
            <person name="Bouchier C."/>
            <person name="Caudron B."/>
            <person name="Scarpelli C."/>
            <person name="Gaillardin C."/>
            <person name="Weissenbach J."/>
            <person name="Wincker P."/>
            <person name="Souciet J.L."/>
        </authorList>
    </citation>
    <scope>NUCLEOTIDE SEQUENCE [LARGE SCALE GENOMIC DNA]</scope>
    <source>
        <strain evidence="2">ATCC 8585 / CBS 2359 / DSM 70799 / NBRC 1267 / NRRL Y-1140 / WM37</strain>
    </source>
</reference>
<dbReference type="PaxDb" id="284590-Q6CLL1"/>
<dbReference type="Proteomes" id="UP000000598">
    <property type="component" value="Chromosome F"/>
</dbReference>
<dbReference type="SUPFAM" id="SSF75632">
    <property type="entry name" value="Cullin homology domain"/>
    <property type="match status" value="1"/>
</dbReference>
<dbReference type="AlphaFoldDB" id="Q6CLL1"/>
<keyword evidence="2" id="KW-1185">Reference proteome</keyword>
<name>Q6CLL1_KLULA</name>
<evidence type="ECO:0000313" key="1">
    <source>
        <dbReference type="EMBL" id="CAG97885.1"/>
    </source>
</evidence>